<feature type="region of interest" description="Disordered" evidence="5">
    <location>
        <begin position="161"/>
        <end position="234"/>
    </location>
</feature>
<evidence type="ECO:0000256" key="3">
    <source>
        <dbReference type="ARBA" id="ARBA00023186"/>
    </source>
</evidence>
<organism evidence="7 8">
    <name type="scientific">Ascochyta lentis</name>
    <dbReference type="NCBI Taxonomy" id="205686"/>
    <lineage>
        <taxon>Eukaryota</taxon>
        <taxon>Fungi</taxon>
        <taxon>Dikarya</taxon>
        <taxon>Ascomycota</taxon>
        <taxon>Pezizomycotina</taxon>
        <taxon>Dothideomycetes</taxon>
        <taxon>Pleosporomycetidae</taxon>
        <taxon>Pleosporales</taxon>
        <taxon>Pleosporineae</taxon>
        <taxon>Didymellaceae</taxon>
        <taxon>Ascochyta</taxon>
    </lineage>
</organism>
<dbReference type="OrthoDB" id="273010at2759"/>
<comment type="similarity">
    <text evidence="4">Belongs to the complex I LYR family. SDHAF1 subfamily.</text>
</comment>
<dbReference type="AlphaFoldDB" id="A0A8H7IXE8"/>
<sequence>MSSASRLTPPDRRPTSQALEQGSMASISHQAEGHCYFTGQTSAVQHSHAAPPPQQSSLYSPYLDGVGTLFGSASRKGSYDTNVDISEDEASTPQPDTDVTTPYAPHATWLDGSPNGGRPGNSPPTPRLTPVQKLPWLPPSEYPEFQRQRATLKNRNPVFHPYRPALEDTPMGSPVDTTCTSIEPGSGSEDGSAYEDHDHIQDVSSDGHTPSGRFDSDDDNGDRETDDQNNVLGQPFYSFGHGYLPEDAYDSINTLWEMASSMSNARHASTKLRQEAGLDGSFADTRPHFREFARSEFHKNQGVGKKDFGTIEYLLRKGRRQLETYQDPGIRDLH</sequence>
<gene>
    <name evidence="7" type="ORF">EKO04_009718</name>
</gene>
<feature type="domain" description="Complex 1 LYR protein" evidence="6">
    <location>
        <begin position="285"/>
        <end position="323"/>
    </location>
</feature>
<feature type="region of interest" description="Disordered" evidence="5">
    <location>
        <begin position="1"/>
        <end position="140"/>
    </location>
</feature>
<evidence type="ECO:0000313" key="7">
    <source>
        <dbReference type="EMBL" id="KAF9692555.1"/>
    </source>
</evidence>
<accession>A0A8H7IXE8</accession>
<evidence type="ECO:0000256" key="2">
    <source>
        <dbReference type="ARBA" id="ARBA00023128"/>
    </source>
</evidence>
<feature type="compositionally biased region" description="Acidic residues" evidence="5">
    <location>
        <begin position="216"/>
        <end position="227"/>
    </location>
</feature>
<comment type="subcellular location">
    <subcellularLocation>
        <location evidence="1">Mitochondrion matrix</location>
    </subcellularLocation>
</comment>
<dbReference type="Pfam" id="PF05347">
    <property type="entry name" value="Complex1_LYR"/>
    <property type="match status" value="1"/>
</dbReference>
<name>A0A8H7IXE8_9PLEO</name>
<dbReference type="EMBL" id="RZGK01000018">
    <property type="protein sequence ID" value="KAF9692555.1"/>
    <property type="molecule type" value="Genomic_DNA"/>
</dbReference>
<proteinExistence type="inferred from homology"/>
<evidence type="ECO:0000256" key="5">
    <source>
        <dbReference type="SAM" id="MobiDB-lite"/>
    </source>
</evidence>
<reference evidence="7" key="1">
    <citation type="submission" date="2018-12" db="EMBL/GenBank/DDBJ databases">
        <authorList>
            <person name="Syme R.A."/>
            <person name="Farfan-Caceres L."/>
            <person name="Lichtenzveig J."/>
        </authorList>
    </citation>
    <scope>NUCLEOTIDE SEQUENCE</scope>
    <source>
        <strain evidence="7">Al4</strain>
    </source>
</reference>
<dbReference type="InterPro" id="IPR008011">
    <property type="entry name" value="Complex1_LYR_dom"/>
</dbReference>
<dbReference type="CDD" id="cd20268">
    <property type="entry name" value="Complex1_LYR_SDHAF1_LYRM8"/>
    <property type="match status" value="1"/>
</dbReference>
<evidence type="ECO:0000256" key="1">
    <source>
        <dbReference type="ARBA" id="ARBA00004305"/>
    </source>
</evidence>
<dbReference type="GO" id="GO:0034553">
    <property type="term" value="P:mitochondrial respiratory chain complex II assembly"/>
    <property type="evidence" value="ECO:0007669"/>
    <property type="project" value="InterPro"/>
</dbReference>
<reference evidence="7" key="2">
    <citation type="submission" date="2020-09" db="EMBL/GenBank/DDBJ databases">
        <title>Reference genome assembly for Australian Ascochyta lentis isolate Al4.</title>
        <authorList>
            <person name="Lee R.C."/>
            <person name="Farfan-Caceres L.M."/>
            <person name="Debler J.W."/>
            <person name="Williams A.H."/>
            <person name="Henares B.M."/>
        </authorList>
    </citation>
    <scope>NUCLEOTIDE SEQUENCE</scope>
    <source>
        <strain evidence="7">Al4</strain>
    </source>
</reference>
<keyword evidence="2" id="KW-0496">Mitochondrion</keyword>
<dbReference type="GO" id="GO:0005759">
    <property type="term" value="C:mitochondrial matrix"/>
    <property type="evidence" value="ECO:0007669"/>
    <property type="project" value="UniProtKB-SubCell"/>
</dbReference>
<evidence type="ECO:0000313" key="8">
    <source>
        <dbReference type="Proteomes" id="UP000651452"/>
    </source>
</evidence>
<keyword evidence="3" id="KW-0143">Chaperone</keyword>
<evidence type="ECO:0000259" key="6">
    <source>
        <dbReference type="Pfam" id="PF05347"/>
    </source>
</evidence>
<keyword evidence="8" id="KW-1185">Reference proteome</keyword>
<dbReference type="InterPro" id="IPR045295">
    <property type="entry name" value="Complex1_LYR_SDHAF1_LYRM8"/>
</dbReference>
<feature type="compositionally biased region" description="Polar residues" evidence="5">
    <location>
        <begin position="15"/>
        <end position="29"/>
    </location>
</feature>
<evidence type="ECO:0000256" key="4">
    <source>
        <dbReference type="ARBA" id="ARBA00025715"/>
    </source>
</evidence>
<comment type="caution">
    <text evidence="7">The sequence shown here is derived from an EMBL/GenBank/DDBJ whole genome shotgun (WGS) entry which is preliminary data.</text>
</comment>
<feature type="compositionally biased region" description="Polar residues" evidence="5">
    <location>
        <begin position="91"/>
        <end position="100"/>
    </location>
</feature>
<dbReference type="Proteomes" id="UP000651452">
    <property type="component" value="Unassembled WGS sequence"/>
</dbReference>
<protein>
    <recommendedName>
        <fullName evidence="6">Complex 1 LYR protein domain-containing protein</fullName>
    </recommendedName>
</protein>